<gene>
    <name evidence="2" type="ORF">IAQ67_17400</name>
</gene>
<proteinExistence type="predicted"/>
<reference evidence="2 3" key="1">
    <citation type="submission" date="2020-09" db="EMBL/GenBank/DDBJ databases">
        <title>Characterization of Paenibacillus peoriae strain ZF390 with broad-spectrum antimicrobial activity as a potential biocontrol agent.</title>
        <authorList>
            <person name="Li L."/>
            <person name="Zhao Y."/>
            <person name="Li B."/>
            <person name="Xie X."/>
        </authorList>
    </citation>
    <scope>NUCLEOTIDE SEQUENCE [LARGE SCALE GENOMIC DNA]</scope>
    <source>
        <strain evidence="2 3">ZF390</strain>
    </source>
</reference>
<evidence type="ECO:0000313" key="3">
    <source>
        <dbReference type="Proteomes" id="UP000516384"/>
    </source>
</evidence>
<sequence length="63" mass="7107">MVEARLRVGFDLTIAVATRFFSIIFLRRKSGGKGERSASPDSNPPLRTARHKDEFALGEKMDR</sequence>
<organism evidence="2 3">
    <name type="scientific">Paenibacillus peoriae</name>
    <dbReference type="NCBI Taxonomy" id="59893"/>
    <lineage>
        <taxon>Bacteria</taxon>
        <taxon>Bacillati</taxon>
        <taxon>Bacillota</taxon>
        <taxon>Bacilli</taxon>
        <taxon>Bacillales</taxon>
        <taxon>Paenibacillaceae</taxon>
        <taxon>Paenibacillus</taxon>
    </lineage>
</organism>
<dbReference type="EMBL" id="CP061172">
    <property type="protein sequence ID" value="QNR65651.1"/>
    <property type="molecule type" value="Genomic_DNA"/>
</dbReference>
<protein>
    <submittedName>
        <fullName evidence="2">Uncharacterized protein</fullName>
    </submittedName>
</protein>
<dbReference type="Proteomes" id="UP000516384">
    <property type="component" value="Chromosome"/>
</dbReference>
<accession>A0A7H0Y3J3</accession>
<dbReference type="AlphaFoldDB" id="A0A7H0Y3J3"/>
<evidence type="ECO:0000313" key="2">
    <source>
        <dbReference type="EMBL" id="QNR65651.1"/>
    </source>
</evidence>
<feature type="region of interest" description="Disordered" evidence="1">
    <location>
        <begin position="30"/>
        <end position="63"/>
    </location>
</feature>
<name>A0A7H0Y3J3_9BACL</name>
<feature type="compositionally biased region" description="Basic and acidic residues" evidence="1">
    <location>
        <begin position="51"/>
        <end position="63"/>
    </location>
</feature>
<evidence type="ECO:0000256" key="1">
    <source>
        <dbReference type="SAM" id="MobiDB-lite"/>
    </source>
</evidence>